<dbReference type="Pfam" id="PF01798">
    <property type="entry name" value="Nop"/>
    <property type="match status" value="1"/>
</dbReference>
<keyword evidence="4" id="KW-0747">Spliceosome</keyword>
<evidence type="ECO:0000256" key="3">
    <source>
        <dbReference type="ARBA" id="ARBA00022664"/>
    </source>
</evidence>
<evidence type="ECO:0000256" key="5">
    <source>
        <dbReference type="ARBA" id="ARBA00022884"/>
    </source>
</evidence>
<feature type="region of interest" description="Disordered" evidence="9">
    <location>
        <begin position="454"/>
        <end position="481"/>
    </location>
</feature>
<keyword evidence="3" id="KW-0507">mRNA processing</keyword>
<name>A0A7S1U3H0_9STRA</name>
<proteinExistence type="inferred from homology"/>
<dbReference type="FunFam" id="1.10.246.90:FF:000002">
    <property type="entry name" value="U4/U6 small nuclear ribonucleoprotein Prp31"/>
    <property type="match status" value="1"/>
</dbReference>
<accession>A0A7S1U3H0</accession>
<gene>
    <name evidence="11" type="ORF">PPAR1163_LOCUS14192</name>
</gene>
<keyword evidence="7" id="KW-0539">Nucleus</keyword>
<dbReference type="InterPro" id="IPR019175">
    <property type="entry name" value="Prp31_C"/>
</dbReference>
<dbReference type="GO" id="GO:0071011">
    <property type="term" value="C:precatalytic spliceosome"/>
    <property type="evidence" value="ECO:0007669"/>
    <property type="project" value="TreeGrafter"/>
</dbReference>
<evidence type="ECO:0000313" key="11">
    <source>
        <dbReference type="EMBL" id="CAD9255822.1"/>
    </source>
</evidence>
<reference evidence="11" key="1">
    <citation type="submission" date="2021-01" db="EMBL/GenBank/DDBJ databases">
        <authorList>
            <person name="Corre E."/>
            <person name="Pelletier E."/>
            <person name="Niang G."/>
            <person name="Scheremetjew M."/>
            <person name="Finn R."/>
            <person name="Kale V."/>
            <person name="Holt S."/>
            <person name="Cochrane G."/>
            <person name="Meng A."/>
            <person name="Brown T."/>
            <person name="Cohen L."/>
        </authorList>
    </citation>
    <scope>NUCLEOTIDE SEQUENCE</scope>
    <source>
        <strain evidence="11">CCMP2877</strain>
    </source>
</reference>
<dbReference type="PANTHER" id="PTHR13904:SF0">
    <property type="entry name" value="U4_U6 SMALL NUCLEAR RIBONUCLEOPROTEIN PRP31"/>
    <property type="match status" value="1"/>
</dbReference>
<protein>
    <recommendedName>
        <fullName evidence="10">Nop domain-containing protein</fullName>
    </recommendedName>
</protein>
<dbReference type="SUPFAM" id="SSF89124">
    <property type="entry name" value="Nop domain"/>
    <property type="match status" value="1"/>
</dbReference>
<feature type="region of interest" description="Disordered" evidence="9">
    <location>
        <begin position="1"/>
        <end position="62"/>
    </location>
</feature>
<feature type="compositionally biased region" description="Basic residues" evidence="9">
    <location>
        <begin position="381"/>
        <end position="390"/>
    </location>
</feature>
<dbReference type="FunFam" id="1.10.287.4070:FF:000003">
    <property type="entry name" value="U4/U6 small nuclear ribonucleoprotein PRP31"/>
    <property type="match status" value="1"/>
</dbReference>
<feature type="domain" description="Nop" evidence="10">
    <location>
        <begin position="244"/>
        <end position="363"/>
    </location>
</feature>
<dbReference type="AlphaFoldDB" id="A0A7S1U3H0"/>
<evidence type="ECO:0000256" key="1">
    <source>
        <dbReference type="ARBA" id="ARBA00004123"/>
    </source>
</evidence>
<dbReference type="Gene3D" id="1.10.246.90">
    <property type="entry name" value="Nop domain"/>
    <property type="match status" value="1"/>
</dbReference>
<dbReference type="InterPro" id="IPR012976">
    <property type="entry name" value="NOSIC"/>
</dbReference>
<evidence type="ECO:0000259" key="10">
    <source>
        <dbReference type="PROSITE" id="PS51358"/>
    </source>
</evidence>
<dbReference type="GO" id="GO:0003723">
    <property type="term" value="F:RNA binding"/>
    <property type="evidence" value="ECO:0007669"/>
    <property type="project" value="UniProtKB-KW"/>
</dbReference>
<organism evidence="11">
    <name type="scientific">Phaeomonas parva</name>
    <dbReference type="NCBI Taxonomy" id="124430"/>
    <lineage>
        <taxon>Eukaryota</taxon>
        <taxon>Sar</taxon>
        <taxon>Stramenopiles</taxon>
        <taxon>Ochrophyta</taxon>
        <taxon>Pinguiophyceae</taxon>
        <taxon>Pinguiochrysidales</taxon>
        <taxon>Pinguiochrysidaceae</taxon>
        <taxon>Phaeomonas</taxon>
    </lineage>
</organism>
<comment type="similarity">
    <text evidence="2">Belongs to the PRP31 family.</text>
</comment>
<keyword evidence="5" id="KW-0694">RNA-binding</keyword>
<dbReference type="InterPro" id="IPR042239">
    <property type="entry name" value="Nop_C"/>
</dbReference>
<feature type="compositionally biased region" description="Acidic residues" evidence="9">
    <location>
        <begin position="8"/>
        <end position="26"/>
    </location>
</feature>
<evidence type="ECO:0000256" key="9">
    <source>
        <dbReference type="SAM" id="MobiDB-lite"/>
    </source>
</evidence>
<feature type="compositionally biased region" description="Basic and acidic residues" evidence="9">
    <location>
        <begin position="32"/>
        <end position="46"/>
    </location>
</feature>
<dbReference type="InterPro" id="IPR027105">
    <property type="entry name" value="Prp31"/>
</dbReference>
<dbReference type="InterPro" id="IPR036070">
    <property type="entry name" value="Nop_dom_sf"/>
</dbReference>
<dbReference type="GO" id="GO:0046540">
    <property type="term" value="C:U4/U6 x U5 tri-snRNP complex"/>
    <property type="evidence" value="ECO:0007669"/>
    <property type="project" value="InterPro"/>
</dbReference>
<dbReference type="SMART" id="SM00931">
    <property type="entry name" value="NOSIC"/>
    <property type="match status" value="1"/>
</dbReference>
<dbReference type="Pfam" id="PF09785">
    <property type="entry name" value="Prp31_C"/>
    <property type="match status" value="1"/>
</dbReference>
<keyword evidence="6" id="KW-0508">mRNA splicing</keyword>
<comment type="subcellular location">
    <subcellularLocation>
        <location evidence="1">Nucleus</location>
    </subcellularLocation>
</comment>
<dbReference type="Gene3D" id="1.10.287.4070">
    <property type="match status" value="1"/>
</dbReference>
<feature type="region of interest" description="Disordered" evidence="9">
    <location>
        <begin position="359"/>
        <end position="393"/>
    </location>
</feature>
<evidence type="ECO:0000256" key="7">
    <source>
        <dbReference type="ARBA" id="ARBA00023242"/>
    </source>
</evidence>
<evidence type="ECO:0000256" key="8">
    <source>
        <dbReference type="ARBA" id="ARBA00023274"/>
    </source>
</evidence>
<sequence>MSKGLQDDFLDDLDDLGGSSDEEEEAVTIPKVKSEANGDVAVKAKSDAPMSMPPPSGGGSTAVTKAVMATIAAEETLESVAKLRRSRAYREHMAAVDAALEAEASGSQAEWTGPPEQDPSYQLVVACNEFTSQIEEETAKVFRFVADQYAVKFPELESLVSNPLDFAKTVSAIGNEMDLTNVDLNDILPSATVMVVSVTGSTTAGVALRPEVLAECLKGCEEVNGLDADRRTLLSFVEGRMMGLAPNVCALIGAQVAARLLAIAGGLNAMSRVPSCNLQVLGQDKAHTLAGFSNTAIDRHMGIIGYSDLCQSAPPYLRMKALKVTAAKVVLAARTDAFGGDKSGDLGLKFRQDIEEKIEKWQEPTQGSRTKALPKPDPVTKKRRGGRRARAAKERFKITELAKEANRSTFGNMDTAEYGEDAMGLGFGQLGSKAGSGRLRAMKEVTKTSKLGMKRQRQAMGGQTPAPNAKKDRNSGISSSLVFTPVQGLELVDPTAEAKRRVEEANKKWFNASSGFLSAKPK</sequence>
<dbReference type="PROSITE" id="PS51358">
    <property type="entry name" value="NOP"/>
    <property type="match status" value="1"/>
</dbReference>
<evidence type="ECO:0000256" key="2">
    <source>
        <dbReference type="ARBA" id="ARBA00005572"/>
    </source>
</evidence>
<dbReference type="EMBL" id="HBGJ01021938">
    <property type="protein sequence ID" value="CAD9255822.1"/>
    <property type="molecule type" value="Transcribed_RNA"/>
</dbReference>
<dbReference type="GO" id="GO:0000244">
    <property type="term" value="P:spliceosomal tri-snRNP complex assembly"/>
    <property type="evidence" value="ECO:0007669"/>
    <property type="project" value="InterPro"/>
</dbReference>
<dbReference type="GO" id="GO:0005687">
    <property type="term" value="C:U4 snRNP"/>
    <property type="evidence" value="ECO:0007669"/>
    <property type="project" value="TreeGrafter"/>
</dbReference>
<dbReference type="InterPro" id="IPR002687">
    <property type="entry name" value="Nop_dom"/>
</dbReference>
<dbReference type="PANTHER" id="PTHR13904">
    <property type="entry name" value="PRE-MRNA SPLICING FACTOR PRP31"/>
    <property type="match status" value="1"/>
</dbReference>
<evidence type="ECO:0000256" key="6">
    <source>
        <dbReference type="ARBA" id="ARBA00023187"/>
    </source>
</evidence>
<keyword evidence="8" id="KW-0687">Ribonucleoprotein</keyword>
<evidence type="ECO:0000256" key="4">
    <source>
        <dbReference type="ARBA" id="ARBA00022728"/>
    </source>
</evidence>